<dbReference type="Pfam" id="PF00023">
    <property type="entry name" value="Ank"/>
    <property type="match status" value="2"/>
</dbReference>
<dbReference type="SMART" id="SM00248">
    <property type="entry name" value="ANK"/>
    <property type="match status" value="13"/>
</dbReference>
<dbReference type="SUPFAM" id="SSF48403">
    <property type="entry name" value="Ankyrin repeat"/>
    <property type="match status" value="2"/>
</dbReference>
<dbReference type="InterPro" id="IPR036770">
    <property type="entry name" value="Ankyrin_rpt-contain_sf"/>
</dbReference>
<dbReference type="Gene3D" id="1.25.40.20">
    <property type="entry name" value="Ankyrin repeat-containing domain"/>
    <property type="match status" value="2"/>
</dbReference>
<feature type="repeat" description="ANK" evidence="3">
    <location>
        <begin position="576"/>
        <end position="608"/>
    </location>
</feature>
<dbReference type="PANTHER" id="PTHR24173">
    <property type="entry name" value="ANKYRIN REPEAT CONTAINING"/>
    <property type="match status" value="1"/>
</dbReference>
<dbReference type="Pfam" id="PF12796">
    <property type="entry name" value="Ank_2"/>
    <property type="match status" value="3"/>
</dbReference>
<feature type="repeat" description="ANK" evidence="3">
    <location>
        <begin position="543"/>
        <end position="575"/>
    </location>
</feature>
<dbReference type="PROSITE" id="PS50088">
    <property type="entry name" value="ANK_REPEAT"/>
    <property type="match status" value="9"/>
</dbReference>
<feature type="repeat" description="ANK" evidence="3">
    <location>
        <begin position="609"/>
        <end position="641"/>
    </location>
</feature>
<dbReference type="EMBL" id="JAADJG010000673">
    <property type="protein sequence ID" value="KAF4439751.1"/>
    <property type="molecule type" value="Genomic_DNA"/>
</dbReference>
<reference evidence="4" key="1">
    <citation type="submission" date="2020-01" db="EMBL/GenBank/DDBJ databases">
        <title>Identification and distribution of gene clusters putatively required for synthesis of sphingolipid metabolism inhibitors in phylogenetically diverse species of the filamentous fungus Fusarium.</title>
        <authorList>
            <person name="Kim H.-S."/>
            <person name="Busman M."/>
            <person name="Brown D.W."/>
            <person name="Divon H."/>
            <person name="Uhlig S."/>
            <person name="Proctor R.H."/>
        </authorList>
    </citation>
    <scope>NUCLEOTIDE SEQUENCE</scope>
    <source>
        <strain evidence="4">NRRL 53441</strain>
    </source>
</reference>
<dbReference type="PROSITE" id="PS50297">
    <property type="entry name" value="ANK_REP_REGION"/>
    <property type="match status" value="5"/>
</dbReference>
<evidence type="ECO:0000313" key="5">
    <source>
        <dbReference type="Proteomes" id="UP000605986"/>
    </source>
</evidence>
<dbReference type="AlphaFoldDB" id="A0A8H4JXB4"/>
<comment type="caution">
    <text evidence="4">The sequence shown here is derived from an EMBL/GenBank/DDBJ whole genome shotgun (WGS) entry which is preliminary data.</text>
</comment>
<dbReference type="PRINTS" id="PR01415">
    <property type="entry name" value="ANKYRIN"/>
</dbReference>
<feature type="repeat" description="ANK" evidence="3">
    <location>
        <begin position="477"/>
        <end position="509"/>
    </location>
</feature>
<evidence type="ECO:0000313" key="4">
    <source>
        <dbReference type="EMBL" id="KAF4439751.1"/>
    </source>
</evidence>
<feature type="repeat" description="ANK" evidence="3">
    <location>
        <begin position="411"/>
        <end position="443"/>
    </location>
</feature>
<evidence type="ECO:0000256" key="3">
    <source>
        <dbReference type="PROSITE-ProRule" id="PRU00023"/>
    </source>
</evidence>
<feature type="repeat" description="ANK" evidence="3">
    <location>
        <begin position="444"/>
        <end position="476"/>
    </location>
</feature>
<gene>
    <name evidence="4" type="ORF">F53441_12496</name>
</gene>
<dbReference type="Proteomes" id="UP000605986">
    <property type="component" value="Unassembled WGS sequence"/>
</dbReference>
<evidence type="ECO:0000256" key="1">
    <source>
        <dbReference type="ARBA" id="ARBA00022737"/>
    </source>
</evidence>
<protein>
    <submittedName>
        <fullName evidence="4">Ankyrin repeat-containing domain protein</fullName>
    </submittedName>
</protein>
<sequence>MHQNGKIGLQYEEISNTLRSRLGDYSRAMFVVDALDEDCQINLFTTSRRIPAIEAKFQDYPSLHITASQDDIYQYIQTYKWPLSSLVPGNLKLQQEIESCISQAAQGMFLLAKLYLRSLEDKTTSNELKQALDVFQKRAQNKDNDQSFDIVGQAYDEVIDRINHQSENYKCKAYQVMSSVRENEFDVNEGDLSSIELLLSVCCGVVTLGKATQTVQLVHYTAQDYFLNTQQRWFPDAHSYLAKQCISYLSLHMFEEGLPVSAPPTEMDGMDLTLITTWTMYQFLPPLETIVNWGHHVRNAATSVSEVDQATVKFLRSESKVVAAMNIRILTCGPNLFPKAALVRLFSGNGLHLAAFCGLDRVIPSLRTIFEIDSKDSQGRTALSWASEAGGATTVELLVSLNADINATDRRGCTSLFKATESNHVDVLKILINAGADVNAVTRDGVTALHHAAKSNYNNIAQLLLSEGARFDISNNSGKIPLNIAVQNGSQLVYETLCKMGADPRSSGSNRRTVLKEAAWVNNEALVKTLVQQKVGLDDEDHRGRTALMEASEKGNDSIVEVLLQHGAKVDIQDWKNQTALIKASKKGHQRTVELLLENGADQKAIDDFRRPSLIYASLAGHYDIVKFLLENGADQGVLDRFGSTTLAYAIRREHRETFRILLEHGFSIDNEESHARSALMEASVRGCLGIVSELLDSCPLPRGSSLAPRDYGVALLRACENGHDKVVRLLLENGALTLTTRDYKVALLRAYQNGFDEGVLLMLKSVVDFEHCDEETLKKLILEASKRGDAEMVQELIRRGVDVNAIDEHTTPIMLASGGDTNLLKTCFAQQAQHSLVTGRRSHKHFVRIEINN</sequence>
<dbReference type="PANTHER" id="PTHR24173:SF74">
    <property type="entry name" value="ANKYRIN REPEAT DOMAIN-CONTAINING PROTEIN 16"/>
    <property type="match status" value="1"/>
</dbReference>
<proteinExistence type="predicted"/>
<keyword evidence="5" id="KW-1185">Reference proteome</keyword>
<feature type="repeat" description="ANK" evidence="3">
    <location>
        <begin position="642"/>
        <end position="674"/>
    </location>
</feature>
<dbReference type="OrthoDB" id="20872at2759"/>
<keyword evidence="2 3" id="KW-0040">ANK repeat</keyword>
<accession>A0A8H4JXB4</accession>
<organism evidence="4 5">
    <name type="scientific">Fusarium austroafricanum</name>
    <dbReference type="NCBI Taxonomy" id="2364996"/>
    <lineage>
        <taxon>Eukaryota</taxon>
        <taxon>Fungi</taxon>
        <taxon>Dikarya</taxon>
        <taxon>Ascomycota</taxon>
        <taxon>Pezizomycotina</taxon>
        <taxon>Sordariomycetes</taxon>
        <taxon>Hypocreomycetidae</taxon>
        <taxon>Hypocreales</taxon>
        <taxon>Nectriaceae</taxon>
        <taxon>Fusarium</taxon>
        <taxon>Fusarium concolor species complex</taxon>
    </lineage>
</organism>
<name>A0A8H4JXB4_9HYPO</name>
<keyword evidence="1" id="KW-0677">Repeat</keyword>
<feature type="repeat" description="ANK" evidence="3">
    <location>
        <begin position="378"/>
        <end position="410"/>
    </location>
</feature>
<dbReference type="InterPro" id="IPR002110">
    <property type="entry name" value="Ankyrin_rpt"/>
</dbReference>
<feature type="repeat" description="ANK" evidence="3">
    <location>
        <begin position="785"/>
        <end position="809"/>
    </location>
</feature>
<evidence type="ECO:0000256" key="2">
    <source>
        <dbReference type="ARBA" id="ARBA00023043"/>
    </source>
</evidence>